<comment type="caution">
    <text evidence="7">The sequence shown here is derived from an EMBL/GenBank/DDBJ whole genome shotgun (WGS) entry which is preliminary data.</text>
</comment>
<dbReference type="InterPro" id="IPR011701">
    <property type="entry name" value="MFS"/>
</dbReference>
<evidence type="ECO:0000256" key="2">
    <source>
        <dbReference type="ARBA" id="ARBA00022475"/>
    </source>
</evidence>
<feature type="transmembrane region" description="Helical" evidence="6">
    <location>
        <begin position="50"/>
        <end position="69"/>
    </location>
</feature>
<feature type="transmembrane region" description="Helical" evidence="6">
    <location>
        <begin position="292"/>
        <end position="316"/>
    </location>
</feature>
<keyword evidence="8" id="KW-1185">Reference proteome</keyword>
<feature type="transmembrane region" description="Helical" evidence="6">
    <location>
        <begin position="354"/>
        <end position="377"/>
    </location>
</feature>
<feature type="transmembrane region" description="Helical" evidence="6">
    <location>
        <begin position="269"/>
        <end position="286"/>
    </location>
</feature>
<feature type="transmembrane region" description="Helical" evidence="6">
    <location>
        <begin position="243"/>
        <end position="262"/>
    </location>
</feature>
<keyword evidence="4 6" id="KW-1133">Transmembrane helix</keyword>
<feature type="transmembrane region" description="Helical" evidence="6">
    <location>
        <begin position="133"/>
        <end position="152"/>
    </location>
</feature>
<dbReference type="SUPFAM" id="SSF103473">
    <property type="entry name" value="MFS general substrate transporter"/>
    <property type="match status" value="1"/>
</dbReference>
<name>A0ABU0IIX9_9HYPH</name>
<dbReference type="Proteomes" id="UP001235269">
    <property type="component" value="Unassembled WGS sequence"/>
</dbReference>
<dbReference type="PANTHER" id="PTHR43124">
    <property type="entry name" value="PURINE EFFLUX PUMP PBUE"/>
    <property type="match status" value="1"/>
</dbReference>
<feature type="transmembrane region" description="Helical" evidence="6">
    <location>
        <begin position="103"/>
        <end position="126"/>
    </location>
</feature>
<dbReference type="RefSeq" id="WP_307159757.1">
    <property type="nucleotide sequence ID" value="NZ_JAUSWH010000016.1"/>
</dbReference>
<sequence>MSLKLYNLSPGLLLAIVVHAAVAPVVLLTAPAMAAQYGGQFGFGAGQIGFLFSTELAAMSLATLPAYYWQKRWNWKNVALAATLLFIAANIASAFATSYVSLLILRFLSAFGGGTLMVLGLASVVLSNQRDRVYGLWVCGQLVIGAIGLWVLPGLFQRYGLSVLYVGLAALMTLALPLARCYPANLERKDDLRRKQTSAAVRKRAAISILGLLSFYIGLSGVWTFIGSIASAAGIDAAKTGELLSIATIFGIVGSLAATGIGSRIARSVSLLAGYAIMTGSILLLFDRPEFLRFAIAACAFKFVWTFVLPFILGTISDQDQDGRLMNTANLAVGGGLAIGPAVAGQILEAGGGFSTMLGFSAIATVLSCAGIFAAHLSQTKNTVAEKVPA</sequence>
<proteinExistence type="predicted"/>
<feature type="transmembrane region" description="Helical" evidence="6">
    <location>
        <begin position="328"/>
        <end position="348"/>
    </location>
</feature>
<dbReference type="EMBL" id="JAUSWH010000016">
    <property type="protein sequence ID" value="MDQ0457627.1"/>
    <property type="molecule type" value="Genomic_DNA"/>
</dbReference>
<keyword evidence="5 6" id="KW-0472">Membrane</keyword>
<feature type="transmembrane region" description="Helical" evidence="6">
    <location>
        <begin position="164"/>
        <end position="184"/>
    </location>
</feature>
<evidence type="ECO:0000256" key="5">
    <source>
        <dbReference type="ARBA" id="ARBA00023136"/>
    </source>
</evidence>
<keyword evidence="2" id="KW-1003">Cell membrane</keyword>
<dbReference type="Pfam" id="PF07690">
    <property type="entry name" value="MFS_1"/>
    <property type="match status" value="1"/>
</dbReference>
<dbReference type="PANTHER" id="PTHR43124:SF10">
    <property type="entry name" value="PURINE EFFLUX PUMP PBUE"/>
    <property type="match status" value="1"/>
</dbReference>
<keyword evidence="3 6" id="KW-0812">Transmembrane</keyword>
<dbReference type="Gene3D" id="1.20.1250.20">
    <property type="entry name" value="MFS general substrate transporter like domains"/>
    <property type="match status" value="1"/>
</dbReference>
<evidence type="ECO:0000313" key="7">
    <source>
        <dbReference type="EMBL" id="MDQ0457627.1"/>
    </source>
</evidence>
<accession>A0ABU0IIX9</accession>
<feature type="transmembrane region" description="Helical" evidence="6">
    <location>
        <begin position="78"/>
        <end position="97"/>
    </location>
</feature>
<protein>
    <submittedName>
        <fullName evidence="7">MFS family arabinose efflux permease</fullName>
    </submittedName>
</protein>
<comment type="subcellular location">
    <subcellularLocation>
        <location evidence="1">Cell membrane</location>
        <topology evidence="1">Multi-pass membrane protein</topology>
    </subcellularLocation>
</comment>
<evidence type="ECO:0000256" key="6">
    <source>
        <dbReference type="SAM" id="Phobius"/>
    </source>
</evidence>
<evidence type="ECO:0000256" key="3">
    <source>
        <dbReference type="ARBA" id="ARBA00022692"/>
    </source>
</evidence>
<evidence type="ECO:0000313" key="8">
    <source>
        <dbReference type="Proteomes" id="UP001235269"/>
    </source>
</evidence>
<evidence type="ECO:0000256" key="4">
    <source>
        <dbReference type="ARBA" id="ARBA00022989"/>
    </source>
</evidence>
<gene>
    <name evidence="7" type="ORF">QO005_003985</name>
</gene>
<reference evidence="7 8" key="1">
    <citation type="submission" date="2023-07" db="EMBL/GenBank/DDBJ databases">
        <title>Genomic Encyclopedia of Type Strains, Phase IV (KMG-IV): sequencing the most valuable type-strain genomes for metagenomic binning, comparative biology and taxonomic classification.</title>
        <authorList>
            <person name="Goeker M."/>
        </authorList>
    </citation>
    <scope>NUCLEOTIDE SEQUENCE [LARGE SCALE GENOMIC DNA]</scope>
    <source>
        <strain evidence="7 8">DSM 100301</strain>
    </source>
</reference>
<feature type="transmembrane region" description="Helical" evidence="6">
    <location>
        <begin position="205"/>
        <end position="231"/>
    </location>
</feature>
<organism evidence="7 8">
    <name type="scientific">Rhizobium paknamense</name>
    <dbReference type="NCBI Taxonomy" id="1206817"/>
    <lineage>
        <taxon>Bacteria</taxon>
        <taxon>Pseudomonadati</taxon>
        <taxon>Pseudomonadota</taxon>
        <taxon>Alphaproteobacteria</taxon>
        <taxon>Hyphomicrobiales</taxon>
        <taxon>Rhizobiaceae</taxon>
        <taxon>Rhizobium/Agrobacterium group</taxon>
        <taxon>Rhizobium</taxon>
    </lineage>
</organism>
<dbReference type="InterPro" id="IPR050189">
    <property type="entry name" value="MFS_Efflux_Transporters"/>
</dbReference>
<evidence type="ECO:0000256" key="1">
    <source>
        <dbReference type="ARBA" id="ARBA00004651"/>
    </source>
</evidence>
<dbReference type="InterPro" id="IPR036259">
    <property type="entry name" value="MFS_trans_sf"/>
</dbReference>